<sequence>MPKVKPKLKTSLLKLQQEKKYRDKINSLSSTPYSKPKNKNKTTFIKPPPPPPYKPEDKILLLGEGNFSFAHSLAKNILQTGHFITATCLDSKKTLNKKYEDAKDHIKSFTEYGGQIIYEVDATQLEKCKLLKDKRFDKIVFNFPHAGLGIKDQDRNILSNQKLLQAFFNSAIPFLSSKSLYSDINDGEIHVTMKTVEPYNQWNIKQLAKSTGQLAIKESIDFIPDQYPGYEHRRTLGYQKGKSKNSNDEILSKKPKTIIICRKESLELEKLQKEAAKNDDDDDDDDGKPSVKNKKKKNMGKKVKFNLNNF</sequence>
<dbReference type="GO" id="GO:0070042">
    <property type="term" value="F:rRNA (uridine-N3-)-methyltransferase activity"/>
    <property type="evidence" value="ECO:0007669"/>
    <property type="project" value="InterPro"/>
</dbReference>
<dbReference type="Proteomes" id="UP000232722">
    <property type="component" value="Unassembled WGS sequence"/>
</dbReference>
<dbReference type="Proteomes" id="UP000684084">
    <property type="component" value="Unassembled WGS sequence"/>
</dbReference>
<evidence type="ECO:0000313" key="4">
    <source>
        <dbReference type="EMBL" id="PKC09243.1"/>
    </source>
</evidence>
<evidence type="ECO:0000313" key="3">
    <source>
        <dbReference type="EMBL" id="CAB5376591.1"/>
    </source>
</evidence>
<dbReference type="EMBL" id="LLXJ01000476">
    <property type="protein sequence ID" value="PKC09243.1"/>
    <property type="molecule type" value="Genomic_DNA"/>
</dbReference>
<reference evidence="4 5" key="1">
    <citation type="submission" date="2016-04" db="EMBL/GenBank/DDBJ databases">
        <title>Genome analyses suggest a sexual origin of heterokaryosis in a supposedly ancient asexual fungus.</title>
        <authorList>
            <person name="Ropars J."/>
            <person name="Sedzielewska K."/>
            <person name="Noel J."/>
            <person name="Charron P."/>
            <person name="Farinelli L."/>
            <person name="Marton T."/>
            <person name="Kruger M."/>
            <person name="Pelin A."/>
            <person name="Brachmann A."/>
            <person name="Corradi N."/>
        </authorList>
    </citation>
    <scope>NUCLEOTIDE SEQUENCE [LARGE SCALE GENOMIC DNA]</scope>
    <source>
        <strain evidence="4 5">A5</strain>
    </source>
</reference>
<feature type="compositionally biased region" description="Basic residues" evidence="1">
    <location>
        <begin position="291"/>
        <end position="304"/>
    </location>
</feature>
<dbReference type="AlphaFoldDB" id="A0A2I1EGK3"/>
<dbReference type="VEuPathDB" id="FungiDB:FUN_018027"/>
<comment type="caution">
    <text evidence="4">The sequence shown here is derived from an EMBL/GenBank/DDBJ whole genome shotgun (WGS) entry which is preliminary data.</text>
</comment>
<organism evidence="4 5">
    <name type="scientific">Rhizophagus irregularis</name>
    <dbReference type="NCBI Taxonomy" id="588596"/>
    <lineage>
        <taxon>Eukaryota</taxon>
        <taxon>Fungi</taxon>
        <taxon>Fungi incertae sedis</taxon>
        <taxon>Mucoromycota</taxon>
        <taxon>Glomeromycotina</taxon>
        <taxon>Glomeromycetes</taxon>
        <taxon>Glomerales</taxon>
        <taxon>Glomeraceae</taxon>
        <taxon>Rhizophagus</taxon>
    </lineage>
</organism>
<reference evidence="4 5" key="2">
    <citation type="submission" date="2017-09" db="EMBL/GenBank/DDBJ databases">
        <title>Extensive intraspecific genome diversity in a model arbuscular mycorrhizal fungus.</title>
        <authorList>
            <person name="Chen E.C."/>
            <person name="Morin E."/>
            <person name="Beaudet D."/>
            <person name="Noel J."/>
            <person name="Ndikumana S."/>
            <person name="Charron P."/>
            <person name="St-Onge C."/>
            <person name="Giorgi J."/>
            <person name="Grigoriev I.V."/>
            <person name="Roux C."/>
            <person name="Martin F.M."/>
            <person name="Corradi N."/>
        </authorList>
    </citation>
    <scope>NUCLEOTIDE SEQUENCE [LARGE SCALE GENOMIC DNA]</scope>
    <source>
        <strain evidence="4 5">A5</strain>
    </source>
</reference>
<accession>A0A2I1EGK3</accession>
<feature type="region of interest" description="Disordered" evidence="1">
    <location>
        <begin position="272"/>
        <end position="310"/>
    </location>
</feature>
<evidence type="ECO:0000259" key="2">
    <source>
        <dbReference type="Pfam" id="PF10354"/>
    </source>
</evidence>
<dbReference type="GO" id="GO:0005737">
    <property type="term" value="C:cytoplasm"/>
    <property type="evidence" value="ECO:0007669"/>
    <property type="project" value="TreeGrafter"/>
</dbReference>
<dbReference type="EMBL" id="CAGKOT010000036">
    <property type="protein sequence ID" value="CAB5376591.1"/>
    <property type="molecule type" value="Genomic_DNA"/>
</dbReference>
<dbReference type="InterPro" id="IPR019446">
    <property type="entry name" value="BMT5-like"/>
</dbReference>
<evidence type="ECO:0000256" key="1">
    <source>
        <dbReference type="SAM" id="MobiDB-lite"/>
    </source>
</evidence>
<reference evidence="3" key="3">
    <citation type="submission" date="2020-05" db="EMBL/GenBank/DDBJ databases">
        <authorList>
            <person name="Rincon C."/>
            <person name="Sanders R I."/>
            <person name="Robbins C."/>
            <person name="Chaturvedi A."/>
        </authorList>
    </citation>
    <scope>NUCLEOTIDE SEQUENCE</scope>
    <source>
        <strain evidence="3">CHB12</strain>
    </source>
</reference>
<proteinExistence type="predicted"/>
<dbReference type="VEuPathDB" id="FungiDB:RhiirFUN_019443"/>
<dbReference type="PANTHER" id="PTHR11538:SF26">
    <property type="entry name" value="FERREDOXIN-FOLD ANTICODON-BINDING DOMAIN-CONTAINING PROTEIN 1"/>
    <property type="match status" value="1"/>
</dbReference>
<dbReference type="PANTHER" id="PTHR11538">
    <property type="entry name" value="PHENYLALANYL-TRNA SYNTHETASE"/>
    <property type="match status" value="1"/>
</dbReference>
<name>A0A2I1EGK3_9GLOM</name>
<dbReference type="Pfam" id="PF10354">
    <property type="entry name" value="BMT5-like"/>
    <property type="match status" value="1"/>
</dbReference>
<dbReference type="GO" id="GO:0070475">
    <property type="term" value="P:rRNA base methylation"/>
    <property type="evidence" value="ECO:0007669"/>
    <property type="project" value="InterPro"/>
</dbReference>
<feature type="region of interest" description="Disordered" evidence="1">
    <location>
        <begin position="21"/>
        <end position="52"/>
    </location>
</feature>
<feature type="domain" description="25S rRNA (uridine-N(3))-methyltransferase BMT5-like" evidence="2">
    <location>
        <begin position="60"/>
        <end position="234"/>
    </location>
</feature>
<gene>
    <name evidence="3" type="ORF">CHRIB12_LOCUS15363</name>
    <name evidence="4" type="ORF">RhiirA5_312371</name>
</gene>
<dbReference type="VEuPathDB" id="FungiDB:RhiirA1_358259"/>
<evidence type="ECO:0000313" key="5">
    <source>
        <dbReference type="Proteomes" id="UP000232722"/>
    </source>
</evidence>
<protein>
    <recommendedName>
        <fullName evidence="2">25S rRNA (uridine-N(3))-methyltransferase BMT5-like domain-containing protein</fullName>
    </recommendedName>
</protein>
<dbReference type="OrthoDB" id="273345at2759"/>